<name>K5CAC1_RHOBT</name>
<dbReference type="Pfam" id="PF00534">
    <property type="entry name" value="Glycos_transf_1"/>
    <property type="match status" value="1"/>
</dbReference>
<dbReference type="Proteomes" id="UP000007993">
    <property type="component" value="Unassembled WGS sequence"/>
</dbReference>
<dbReference type="PANTHER" id="PTHR12526">
    <property type="entry name" value="GLYCOSYLTRANSFERASE"/>
    <property type="match status" value="1"/>
</dbReference>
<accession>K5CAC1</accession>
<dbReference type="PANTHER" id="PTHR12526:SF638">
    <property type="entry name" value="SPORE COAT PROTEIN SA"/>
    <property type="match status" value="1"/>
</dbReference>
<evidence type="ECO:0000259" key="2">
    <source>
        <dbReference type="Pfam" id="PF13439"/>
    </source>
</evidence>
<evidence type="ECO:0000259" key="1">
    <source>
        <dbReference type="Pfam" id="PF00534"/>
    </source>
</evidence>
<dbReference type="RefSeq" id="WP_007334042.1">
    <property type="nucleotide sequence ID" value="NZ_AMCW01000133.1"/>
</dbReference>
<protein>
    <submittedName>
        <fullName evidence="3">Glycosyl transferase group 1</fullName>
        <ecNumber evidence="3">2.4.-.-</ecNumber>
    </submittedName>
</protein>
<comment type="caution">
    <text evidence="3">The sequence shown here is derived from an EMBL/GenBank/DDBJ whole genome shotgun (WGS) entry which is preliminary data.</text>
</comment>
<dbReference type="EC" id="2.4.-.-" evidence="3"/>
<dbReference type="EMBL" id="AMCW01000133">
    <property type="protein sequence ID" value="EKK00190.1"/>
    <property type="molecule type" value="Genomic_DNA"/>
</dbReference>
<gene>
    <name evidence="3" type="ORF">RBSH_04526</name>
</gene>
<sequence>MKIALVIPTMDRGGAEKQVVLLAKGLHELGHDVRVFLLTRDGHRSEELRAAGVPVVLIGKRFKMDPTALFRLKKQLVDFAPDIVHTWLFAANSFGRVAAKWAGVPVIIASERCVDPWKTGWHFLIDRRLQKISQAITTNSSGVQDFYAANGLDPAQFVVIPNGVESIDSTKTQAIDREEAFRRLEVPSERRLIVAVGRLWPQKRVRDLIWAGELLATARGDTTLVVIGDGPQRDELLRHRDSVSAPLHVRFAGQREDVGELLPHADQFWIASEYEGQSNAVIEAMLAGVPVIASNIPGNRDLVIDKETGWLFDVGDEADLVRLSLAAFNDPDGSQRIAEQARQHIVDEFSLDAMIRRHVLLYEKLLVEHDQTRS</sequence>
<evidence type="ECO:0000313" key="4">
    <source>
        <dbReference type="Proteomes" id="UP000007993"/>
    </source>
</evidence>
<dbReference type="InterPro" id="IPR028098">
    <property type="entry name" value="Glyco_trans_4-like_N"/>
</dbReference>
<dbReference type="Gene3D" id="3.40.50.2000">
    <property type="entry name" value="Glycogen Phosphorylase B"/>
    <property type="match status" value="2"/>
</dbReference>
<feature type="domain" description="Glycosyl transferase family 1" evidence="1">
    <location>
        <begin position="176"/>
        <end position="343"/>
    </location>
</feature>
<dbReference type="SUPFAM" id="SSF53756">
    <property type="entry name" value="UDP-Glycosyltransferase/glycogen phosphorylase"/>
    <property type="match status" value="1"/>
</dbReference>
<keyword evidence="3" id="KW-0808">Transferase</keyword>
<organism evidence="3 4">
    <name type="scientific">Rhodopirellula baltica SH28</name>
    <dbReference type="NCBI Taxonomy" id="993517"/>
    <lineage>
        <taxon>Bacteria</taxon>
        <taxon>Pseudomonadati</taxon>
        <taxon>Planctomycetota</taxon>
        <taxon>Planctomycetia</taxon>
        <taxon>Pirellulales</taxon>
        <taxon>Pirellulaceae</taxon>
        <taxon>Rhodopirellula</taxon>
    </lineage>
</organism>
<feature type="domain" description="Glycosyltransferase subfamily 4-like N-terminal" evidence="2">
    <location>
        <begin position="13"/>
        <end position="165"/>
    </location>
</feature>
<dbReference type="GO" id="GO:0016757">
    <property type="term" value="F:glycosyltransferase activity"/>
    <property type="evidence" value="ECO:0007669"/>
    <property type="project" value="UniProtKB-KW"/>
</dbReference>
<proteinExistence type="predicted"/>
<dbReference type="InterPro" id="IPR001296">
    <property type="entry name" value="Glyco_trans_1"/>
</dbReference>
<dbReference type="CDD" id="cd03807">
    <property type="entry name" value="GT4_WbnK-like"/>
    <property type="match status" value="1"/>
</dbReference>
<dbReference type="AlphaFoldDB" id="K5CAC1"/>
<reference evidence="3 4" key="1">
    <citation type="journal article" date="2013" name="Mar. Genomics">
        <title>Expression of sulfatases in Rhodopirellula baltica and the diversity of sulfatases in the genus Rhodopirellula.</title>
        <authorList>
            <person name="Wegner C.E."/>
            <person name="Richter-Heitmann T."/>
            <person name="Klindworth A."/>
            <person name="Klockow C."/>
            <person name="Richter M."/>
            <person name="Achstetter T."/>
            <person name="Glockner F.O."/>
            <person name="Harder J."/>
        </authorList>
    </citation>
    <scope>NUCLEOTIDE SEQUENCE [LARGE SCALE GENOMIC DNA]</scope>
    <source>
        <strain evidence="3 4">SH28</strain>
    </source>
</reference>
<dbReference type="Pfam" id="PF13439">
    <property type="entry name" value="Glyco_transf_4"/>
    <property type="match status" value="1"/>
</dbReference>
<dbReference type="PATRIC" id="fig|993517.3.peg.4922"/>
<evidence type="ECO:0000313" key="3">
    <source>
        <dbReference type="EMBL" id="EKK00190.1"/>
    </source>
</evidence>
<keyword evidence="3" id="KW-0328">Glycosyltransferase</keyword>